<dbReference type="RefSeq" id="WP_369153885.1">
    <property type="nucleotide sequence ID" value="NZ_CP163429.1"/>
</dbReference>
<dbReference type="Gene3D" id="3.40.50.620">
    <property type="entry name" value="HUPs"/>
    <property type="match status" value="1"/>
</dbReference>
<reference evidence="1" key="1">
    <citation type="submission" date="2024-07" db="EMBL/GenBank/DDBJ databases">
        <authorList>
            <person name="Yu S.T."/>
        </authorList>
    </citation>
    <scope>NUCLEOTIDE SEQUENCE</scope>
    <source>
        <strain evidence="1">R02</strain>
    </source>
</reference>
<proteinExistence type="predicted"/>
<dbReference type="AlphaFoldDB" id="A0AB39LGS4"/>
<evidence type="ECO:0000313" key="1">
    <source>
        <dbReference type="EMBL" id="XDP92022.1"/>
    </source>
</evidence>
<name>A0AB39LGS4_9ACTN</name>
<organism evidence="1">
    <name type="scientific">Streptomyces sp. R02</name>
    <dbReference type="NCBI Taxonomy" id="3238623"/>
    <lineage>
        <taxon>Bacteria</taxon>
        <taxon>Bacillati</taxon>
        <taxon>Actinomycetota</taxon>
        <taxon>Actinomycetes</taxon>
        <taxon>Kitasatosporales</taxon>
        <taxon>Streptomycetaceae</taxon>
        <taxon>Streptomyces</taxon>
    </lineage>
</organism>
<dbReference type="EMBL" id="CP163429">
    <property type="protein sequence ID" value="XDP92022.1"/>
    <property type="molecule type" value="Genomic_DNA"/>
</dbReference>
<accession>A0AB39LGS4</accession>
<gene>
    <name evidence="1" type="ORF">AB5J57_00130</name>
</gene>
<sequence>MPEPVDFFQAVVTAYLADADHAPLLHDPIHARVARAGDVAEGDLIPARLGMGGADYFNDQYTARPEPYDPACGCGVCCHLADHPGAVVVLSNGHPWQACDPWPADDLVLIIPAHRLPEQNAKEWTTAMPAAAYTPSLPGLSTADEVDTVINWGLGADSTAYLARILTDPSASGIDLERTAVLYMATGSEWPETRMLVEEFMLPLLREHGVRFVQLSRSGQLKAAGITVLDDSRRPERLFARGPWTLWDELESVGTVPQQAGTRKCSLRAKGEVGDRWLIQVMGGRPFRQIMGFNADEPGRRFGDAAASKIPGRTGVYPLMDWGWHRQQCEDYLLERFGAHWPKSYCTFCCFPVSMGALPAPPGAHTLAPGHRR</sequence>
<protein>
    <submittedName>
        <fullName evidence="1">Uncharacterized protein</fullName>
    </submittedName>
</protein>
<dbReference type="InterPro" id="IPR014729">
    <property type="entry name" value="Rossmann-like_a/b/a_fold"/>
</dbReference>